<name>A0A1I2FDW7_9BACT</name>
<keyword evidence="6 7" id="KW-0472">Membrane</keyword>
<comment type="function">
    <text evidence="7">Catalyzes the transfer of the diacylglyceryl group from phosphatidylglycerol to the sulfhydryl group of the N-terminal cysteine of a prolipoprotein, the first step in the formation of mature lipoproteins.</text>
</comment>
<feature type="transmembrane region" description="Helical" evidence="7">
    <location>
        <begin position="133"/>
        <end position="152"/>
    </location>
</feature>
<feature type="transmembrane region" description="Helical" evidence="7">
    <location>
        <begin position="30"/>
        <end position="52"/>
    </location>
</feature>
<feature type="transmembrane region" description="Helical" evidence="7">
    <location>
        <begin position="187"/>
        <end position="206"/>
    </location>
</feature>
<keyword evidence="2 7" id="KW-1003">Cell membrane</keyword>
<evidence type="ECO:0000313" key="8">
    <source>
        <dbReference type="EMBL" id="SFF02726.1"/>
    </source>
</evidence>
<evidence type="ECO:0000256" key="4">
    <source>
        <dbReference type="ARBA" id="ARBA00022692"/>
    </source>
</evidence>
<comment type="pathway">
    <text evidence="7">Protein modification; lipoprotein biosynthesis (diacylglyceryl transfer).</text>
</comment>
<comment type="similarity">
    <text evidence="1 7">Belongs to the Lgt family.</text>
</comment>
<proteinExistence type="inferred from homology"/>
<dbReference type="Proteomes" id="UP000198598">
    <property type="component" value="Unassembled WGS sequence"/>
</dbReference>
<feature type="transmembrane region" description="Helical" evidence="7">
    <location>
        <begin position="64"/>
        <end position="85"/>
    </location>
</feature>
<evidence type="ECO:0000256" key="5">
    <source>
        <dbReference type="ARBA" id="ARBA00022989"/>
    </source>
</evidence>
<evidence type="ECO:0000256" key="7">
    <source>
        <dbReference type="HAMAP-Rule" id="MF_01147"/>
    </source>
</evidence>
<dbReference type="UniPathway" id="UPA00664"/>
<gene>
    <name evidence="7" type="primary">lgt</name>
    <name evidence="8" type="ORF">SAMN05216167_12535</name>
</gene>
<organism evidence="8 9">
    <name type="scientific">Spirosoma endophyticum</name>
    <dbReference type="NCBI Taxonomy" id="662367"/>
    <lineage>
        <taxon>Bacteria</taxon>
        <taxon>Pseudomonadati</taxon>
        <taxon>Bacteroidota</taxon>
        <taxon>Cytophagia</taxon>
        <taxon>Cytophagales</taxon>
        <taxon>Cytophagaceae</taxon>
        <taxon>Spirosoma</taxon>
    </lineage>
</organism>
<dbReference type="GO" id="GO:0008961">
    <property type="term" value="F:phosphatidylglycerol-prolipoprotein diacylglyceryl transferase activity"/>
    <property type="evidence" value="ECO:0007669"/>
    <property type="project" value="UniProtKB-UniRule"/>
</dbReference>
<accession>A0A1I2FDW7</accession>
<reference evidence="8 9" key="1">
    <citation type="submission" date="2016-10" db="EMBL/GenBank/DDBJ databases">
        <authorList>
            <person name="de Groot N.N."/>
        </authorList>
    </citation>
    <scope>NUCLEOTIDE SEQUENCE [LARGE SCALE GENOMIC DNA]</scope>
    <source>
        <strain evidence="8 9">DSM 26130</strain>
    </source>
</reference>
<feature type="transmembrane region" description="Helical" evidence="7">
    <location>
        <begin position="215"/>
        <end position="233"/>
    </location>
</feature>
<dbReference type="GO" id="GO:0005886">
    <property type="term" value="C:plasma membrane"/>
    <property type="evidence" value="ECO:0007669"/>
    <property type="project" value="UniProtKB-SubCell"/>
</dbReference>
<dbReference type="RefSeq" id="WP_093833714.1">
    <property type="nucleotide sequence ID" value="NZ_FOLQ01000025.1"/>
</dbReference>
<dbReference type="STRING" id="662367.SAMN05216167_12535"/>
<protein>
    <recommendedName>
        <fullName evidence="7">Phosphatidylglycerol--prolipoprotein diacylglyceryl transferase</fullName>
        <ecNumber evidence="7">2.5.1.145</ecNumber>
    </recommendedName>
</protein>
<dbReference type="EMBL" id="FOLQ01000025">
    <property type="protein sequence ID" value="SFF02726.1"/>
    <property type="molecule type" value="Genomic_DNA"/>
</dbReference>
<keyword evidence="9" id="KW-1185">Reference proteome</keyword>
<feature type="binding site" evidence="7">
    <location>
        <position position="151"/>
    </location>
    <ligand>
        <name>a 1,2-diacyl-sn-glycero-3-phospho-(1'-sn-glycerol)</name>
        <dbReference type="ChEBI" id="CHEBI:64716"/>
    </ligand>
</feature>
<comment type="subcellular location">
    <subcellularLocation>
        <location evidence="7">Cell membrane</location>
        <topology evidence="7">Multi-pass membrane protein</topology>
    </subcellularLocation>
</comment>
<evidence type="ECO:0000256" key="3">
    <source>
        <dbReference type="ARBA" id="ARBA00022679"/>
    </source>
</evidence>
<dbReference type="PANTHER" id="PTHR30589:SF0">
    <property type="entry name" value="PHOSPHATIDYLGLYCEROL--PROLIPOPROTEIN DIACYLGLYCERYL TRANSFERASE"/>
    <property type="match status" value="1"/>
</dbReference>
<dbReference type="GO" id="GO:0042158">
    <property type="term" value="P:lipoprotein biosynthetic process"/>
    <property type="evidence" value="ECO:0007669"/>
    <property type="project" value="UniProtKB-UniRule"/>
</dbReference>
<dbReference type="AlphaFoldDB" id="A0A1I2FDW7"/>
<keyword evidence="8" id="KW-0449">Lipoprotein</keyword>
<dbReference type="EC" id="2.5.1.145" evidence="7"/>
<evidence type="ECO:0000313" key="9">
    <source>
        <dbReference type="Proteomes" id="UP000198598"/>
    </source>
</evidence>
<feature type="transmembrane region" description="Helical" evidence="7">
    <location>
        <begin position="105"/>
        <end position="121"/>
    </location>
</feature>
<evidence type="ECO:0000256" key="6">
    <source>
        <dbReference type="ARBA" id="ARBA00023136"/>
    </source>
</evidence>
<sequence length="280" mass="31601">MLISPRIGSLPGVIIWTAKAELFRLGPFAVTWYGLFFGLSFIIGLQVITYIFKQEGKPAREVDSLLLYTIISTIAGARLGHFLFYEPTMLWQHPLEVLLPPYQGLASHGAAIGILLGLFLYTRTRPERGGSFLWVADRIAIVVALSGCFIRLGNLMNSEIIGRPTSLPWGFVFVNNTEYSAVPRHPAQLYESLTCLLLFGVLLWIWSRYKAQTPYGLLVGVFMIWVFSLRFLYEFLKENQVPFEAHMRLNVGQLLSIPAVLLGVYLLIRCFKTVSHSPTN</sequence>
<dbReference type="InterPro" id="IPR001640">
    <property type="entry name" value="Lgt"/>
</dbReference>
<keyword evidence="4 7" id="KW-0812">Transmembrane</keyword>
<dbReference type="HAMAP" id="MF_01147">
    <property type="entry name" value="Lgt"/>
    <property type="match status" value="1"/>
</dbReference>
<dbReference type="OrthoDB" id="871140at2"/>
<evidence type="ECO:0000256" key="1">
    <source>
        <dbReference type="ARBA" id="ARBA00007150"/>
    </source>
</evidence>
<keyword evidence="3 7" id="KW-0808">Transferase</keyword>
<comment type="catalytic activity">
    <reaction evidence="7">
        <text>L-cysteinyl-[prolipoprotein] + a 1,2-diacyl-sn-glycero-3-phospho-(1'-sn-glycerol) = an S-1,2-diacyl-sn-glyceryl-L-cysteinyl-[prolipoprotein] + sn-glycerol 1-phosphate + H(+)</text>
        <dbReference type="Rhea" id="RHEA:56712"/>
        <dbReference type="Rhea" id="RHEA-COMP:14679"/>
        <dbReference type="Rhea" id="RHEA-COMP:14680"/>
        <dbReference type="ChEBI" id="CHEBI:15378"/>
        <dbReference type="ChEBI" id="CHEBI:29950"/>
        <dbReference type="ChEBI" id="CHEBI:57685"/>
        <dbReference type="ChEBI" id="CHEBI:64716"/>
        <dbReference type="ChEBI" id="CHEBI:140658"/>
        <dbReference type="EC" id="2.5.1.145"/>
    </reaction>
</comment>
<dbReference type="PANTHER" id="PTHR30589">
    <property type="entry name" value="PROLIPOPROTEIN DIACYLGLYCERYL TRANSFERASE"/>
    <property type="match status" value="1"/>
</dbReference>
<keyword evidence="5 7" id="KW-1133">Transmembrane helix</keyword>
<dbReference type="Pfam" id="PF01790">
    <property type="entry name" value="LGT"/>
    <property type="match status" value="1"/>
</dbReference>
<dbReference type="NCBIfam" id="TIGR00544">
    <property type="entry name" value="lgt"/>
    <property type="match status" value="1"/>
</dbReference>
<feature type="transmembrane region" description="Helical" evidence="7">
    <location>
        <begin position="253"/>
        <end position="271"/>
    </location>
</feature>
<evidence type="ECO:0000256" key="2">
    <source>
        <dbReference type="ARBA" id="ARBA00022475"/>
    </source>
</evidence>